<evidence type="ECO:0000313" key="2">
    <source>
        <dbReference type="Proteomes" id="UP001345963"/>
    </source>
</evidence>
<feature type="non-terminal residue" evidence="1">
    <location>
        <position position="132"/>
    </location>
</feature>
<keyword evidence="2" id="KW-1185">Reference proteome</keyword>
<accession>A0ABU7BP03</accession>
<name>A0ABU7BP03_9TELE</name>
<protein>
    <submittedName>
        <fullName evidence="1">Uncharacterized protein</fullName>
    </submittedName>
</protein>
<sequence>MPSSGGVPGTSHREEAQDMLEGLCLSAGLGTPWAPLGGAGGGVWGEGRLDVSTESVVPMTHSRMKRKTEYVLVIPANKTKLAALLPSSASYKNQRIFHVILNLFMGIWANNYILFSGENSICLNNVGYIGWV</sequence>
<evidence type="ECO:0000313" key="1">
    <source>
        <dbReference type="EMBL" id="MED6252176.1"/>
    </source>
</evidence>
<reference evidence="1 2" key="1">
    <citation type="submission" date="2021-07" db="EMBL/GenBank/DDBJ databases">
        <authorList>
            <person name="Palmer J.M."/>
        </authorList>
    </citation>
    <scope>NUCLEOTIDE SEQUENCE [LARGE SCALE GENOMIC DNA]</scope>
    <source>
        <strain evidence="1 2">AT_MEX2019</strain>
        <tissue evidence="1">Muscle</tissue>
    </source>
</reference>
<comment type="caution">
    <text evidence="1">The sequence shown here is derived from an EMBL/GenBank/DDBJ whole genome shotgun (WGS) entry which is preliminary data.</text>
</comment>
<proteinExistence type="predicted"/>
<dbReference type="Proteomes" id="UP001345963">
    <property type="component" value="Unassembled WGS sequence"/>
</dbReference>
<organism evidence="1 2">
    <name type="scientific">Ataeniobius toweri</name>
    <dbReference type="NCBI Taxonomy" id="208326"/>
    <lineage>
        <taxon>Eukaryota</taxon>
        <taxon>Metazoa</taxon>
        <taxon>Chordata</taxon>
        <taxon>Craniata</taxon>
        <taxon>Vertebrata</taxon>
        <taxon>Euteleostomi</taxon>
        <taxon>Actinopterygii</taxon>
        <taxon>Neopterygii</taxon>
        <taxon>Teleostei</taxon>
        <taxon>Neoteleostei</taxon>
        <taxon>Acanthomorphata</taxon>
        <taxon>Ovalentaria</taxon>
        <taxon>Atherinomorphae</taxon>
        <taxon>Cyprinodontiformes</taxon>
        <taxon>Goodeidae</taxon>
        <taxon>Ataeniobius</taxon>
    </lineage>
</organism>
<gene>
    <name evidence="1" type="ORF">ATANTOWER_008082</name>
</gene>
<dbReference type="EMBL" id="JAHUTI010060964">
    <property type="protein sequence ID" value="MED6252176.1"/>
    <property type="molecule type" value="Genomic_DNA"/>
</dbReference>